<dbReference type="InterPro" id="IPR058627">
    <property type="entry name" value="MdtA-like_C"/>
</dbReference>
<sequence length="678" mass="64772">MIRIRRRPVGKRTVAVGVAAVTAAAVGLVVASSSASGARYRTAQVAIGSVEQTVSYDGTVAAANRSDLVFATDGSVKKVKVGVGDEVRAGQTLGTLETRELTTAVIKARADLADAKAYLDDVEDGQIDTVTRAVTGVSTASASTSESGGSAVRLAAYTVAASAPASTPASTSATTTLARAAATSAASASAAATSAASASAASTSPGLAAKLAELKEEQEAVTTAQSAATEAIAASKAALEQQKSTCADESTPSGSGDGGDGGDGSDGDGSGDAGTASDASAGLSPACQQALQDVQDAQDVVADRQDELQSALEALGGTLDDAVAQLGEDASSGNGGSGNGGSGNGGSGNGSGGNQPGGNQPDTESGDGQPDGNGQPDGQDQGGAPSQGTAPDGSSGQQAAPDGSAGSGSMSGGTGEPTSTEATAADLASAQADVDSQKAALAEAKADRKAATLTAPYAGTVMAVDVAAGDAVSTSDRAFVLIGEGDTTVNLSVPVDDLSAVQVGQSATVTPSVGDPVAAEVTKIGLVPEASDTSSNTTYQVTLRVDGTLSSPEGSTVSVALVTATSADVVTVPSTAVTRMTDSEGTVLVVDDGEVTRTPVTLGAVGGSRIAVTDGLEVGQDVAIADLDAVLPSSDDQGSQDGGFGGGGFGGAGGGFPGAGGLSGGGGFPGGAGGRGRG</sequence>
<comment type="caution">
    <text evidence="5">The sequence shown here is derived from an EMBL/GenBank/DDBJ whole genome shotgun (WGS) entry which is preliminary data.</text>
</comment>
<feature type="region of interest" description="Disordered" evidence="3">
    <location>
        <begin position="327"/>
        <end position="430"/>
    </location>
</feature>
<feature type="compositionally biased region" description="Gly residues" evidence="3">
    <location>
        <begin position="333"/>
        <end position="356"/>
    </location>
</feature>
<feature type="compositionally biased region" description="Gly residues" evidence="3">
    <location>
        <begin position="255"/>
        <end position="272"/>
    </location>
</feature>
<dbReference type="AlphaFoldDB" id="A0A2M9B7I6"/>
<reference evidence="5 6" key="1">
    <citation type="submission" date="2017-11" db="EMBL/GenBank/DDBJ databases">
        <title>Genomic Encyclopedia of Archaeal and Bacterial Type Strains, Phase II (KMG-II): From Individual Species to Whole Genera.</title>
        <authorList>
            <person name="Goeker M."/>
        </authorList>
    </citation>
    <scope>NUCLEOTIDE SEQUENCE [LARGE SCALE GENOMIC DNA]</scope>
    <source>
        <strain evidence="5 6">DSM 27763</strain>
    </source>
</reference>
<dbReference type="Pfam" id="PF25967">
    <property type="entry name" value="RND-MFP_C"/>
    <property type="match status" value="1"/>
</dbReference>
<keyword evidence="6" id="KW-1185">Reference proteome</keyword>
<evidence type="ECO:0000313" key="5">
    <source>
        <dbReference type="EMBL" id="PJJ53910.1"/>
    </source>
</evidence>
<gene>
    <name evidence="5" type="ORF">CLV56_3412</name>
</gene>
<evidence type="ECO:0000256" key="3">
    <source>
        <dbReference type="SAM" id="MobiDB-lite"/>
    </source>
</evidence>
<dbReference type="EMBL" id="PGEZ01000002">
    <property type="protein sequence ID" value="PJJ53910.1"/>
    <property type="molecule type" value="Genomic_DNA"/>
</dbReference>
<protein>
    <submittedName>
        <fullName evidence="5">Biotin/lipoyl-binding protein</fullName>
    </submittedName>
</protein>
<feature type="compositionally biased region" description="Low complexity" evidence="3">
    <location>
        <begin position="273"/>
        <end position="287"/>
    </location>
</feature>
<dbReference type="Proteomes" id="UP000230842">
    <property type="component" value="Unassembled WGS sequence"/>
</dbReference>
<dbReference type="InterPro" id="IPR050465">
    <property type="entry name" value="UPF0194_transport"/>
</dbReference>
<evidence type="ECO:0000259" key="4">
    <source>
        <dbReference type="Pfam" id="PF25967"/>
    </source>
</evidence>
<name>A0A2M9B7I6_9ACTN</name>
<keyword evidence="2" id="KW-0175">Coiled coil</keyword>
<organism evidence="5 6">
    <name type="scientific">Mumia flava</name>
    <dbReference type="NCBI Taxonomy" id="1348852"/>
    <lineage>
        <taxon>Bacteria</taxon>
        <taxon>Bacillati</taxon>
        <taxon>Actinomycetota</taxon>
        <taxon>Actinomycetes</taxon>
        <taxon>Propionibacteriales</taxon>
        <taxon>Nocardioidaceae</taxon>
        <taxon>Mumia</taxon>
    </lineage>
</organism>
<evidence type="ECO:0000256" key="2">
    <source>
        <dbReference type="ARBA" id="ARBA00023054"/>
    </source>
</evidence>
<dbReference type="Gene3D" id="2.40.30.170">
    <property type="match status" value="1"/>
</dbReference>
<feature type="compositionally biased region" description="Polar residues" evidence="3">
    <location>
        <begin position="243"/>
        <end position="252"/>
    </location>
</feature>
<feature type="compositionally biased region" description="Low complexity" evidence="3">
    <location>
        <begin position="416"/>
        <end position="430"/>
    </location>
</feature>
<evidence type="ECO:0000313" key="6">
    <source>
        <dbReference type="Proteomes" id="UP000230842"/>
    </source>
</evidence>
<accession>A0A2M9B7I6</accession>
<dbReference type="GO" id="GO:0030313">
    <property type="term" value="C:cell envelope"/>
    <property type="evidence" value="ECO:0007669"/>
    <property type="project" value="UniProtKB-SubCell"/>
</dbReference>
<feature type="region of interest" description="Disordered" evidence="3">
    <location>
        <begin position="240"/>
        <end position="287"/>
    </location>
</feature>
<feature type="domain" description="Multidrug resistance protein MdtA-like C-terminal permuted SH3" evidence="4">
    <location>
        <begin position="568"/>
        <end position="628"/>
    </location>
</feature>
<dbReference type="SUPFAM" id="SSF111369">
    <property type="entry name" value="HlyD-like secretion proteins"/>
    <property type="match status" value="1"/>
</dbReference>
<proteinExistence type="predicted"/>
<feature type="compositionally biased region" description="Low complexity" evidence="3">
    <location>
        <begin position="357"/>
        <end position="404"/>
    </location>
</feature>
<evidence type="ECO:0000256" key="1">
    <source>
        <dbReference type="ARBA" id="ARBA00004196"/>
    </source>
</evidence>
<dbReference type="Gene3D" id="2.40.50.100">
    <property type="match status" value="2"/>
</dbReference>
<dbReference type="Gene3D" id="1.10.287.470">
    <property type="entry name" value="Helix hairpin bin"/>
    <property type="match status" value="1"/>
</dbReference>
<dbReference type="PANTHER" id="PTHR32347">
    <property type="entry name" value="EFFLUX SYSTEM COMPONENT YKNX-RELATED"/>
    <property type="match status" value="1"/>
</dbReference>
<dbReference type="RefSeq" id="WP_100415322.1">
    <property type="nucleotide sequence ID" value="NZ_PGEZ01000002.1"/>
</dbReference>
<feature type="region of interest" description="Disordered" evidence="3">
    <location>
        <begin position="632"/>
        <end position="678"/>
    </location>
</feature>
<feature type="compositionally biased region" description="Gly residues" evidence="3">
    <location>
        <begin position="405"/>
        <end position="415"/>
    </location>
</feature>
<feature type="compositionally biased region" description="Gly residues" evidence="3">
    <location>
        <begin position="640"/>
        <end position="678"/>
    </location>
</feature>
<comment type="subcellular location">
    <subcellularLocation>
        <location evidence="1">Cell envelope</location>
    </subcellularLocation>
</comment>
<dbReference type="PANTHER" id="PTHR32347:SF23">
    <property type="entry name" value="BLL5650 PROTEIN"/>
    <property type="match status" value="1"/>
</dbReference>
<dbReference type="Gene3D" id="2.40.420.20">
    <property type="match status" value="1"/>
</dbReference>